<dbReference type="Proteomes" id="UP000321378">
    <property type="component" value="Chromosome"/>
</dbReference>
<accession>A0A510KM95</accession>
<organism evidence="1 2">
    <name type="scientific">Leptotrichia trevisanii</name>
    <dbReference type="NCBI Taxonomy" id="109328"/>
    <lineage>
        <taxon>Bacteria</taxon>
        <taxon>Fusobacteriati</taxon>
        <taxon>Fusobacteriota</taxon>
        <taxon>Fusobacteriia</taxon>
        <taxon>Fusobacteriales</taxon>
        <taxon>Leptotrichiaceae</taxon>
        <taxon>Leptotrichia</taxon>
    </lineage>
</organism>
<evidence type="ECO:0008006" key="3">
    <source>
        <dbReference type="Google" id="ProtNLM"/>
    </source>
</evidence>
<dbReference type="STRING" id="1122173.GCA_000482505_02115"/>
<dbReference type="PROSITE" id="PS51257">
    <property type="entry name" value="PROKAR_LIPOPROTEIN"/>
    <property type="match status" value="1"/>
</dbReference>
<name>A0A510KM95_9FUSO</name>
<dbReference type="EMBL" id="AP019840">
    <property type="protein sequence ID" value="BBM52850.1"/>
    <property type="molecule type" value="Genomic_DNA"/>
</dbReference>
<proteinExistence type="predicted"/>
<evidence type="ECO:0000313" key="1">
    <source>
        <dbReference type="EMBL" id="BBM52850.1"/>
    </source>
</evidence>
<evidence type="ECO:0000313" key="2">
    <source>
        <dbReference type="Proteomes" id="UP000321378"/>
    </source>
</evidence>
<protein>
    <recommendedName>
        <fullName evidence="3">Lipoprotein</fullName>
    </recommendedName>
</protein>
<sequence>MKKLIIPLVLLTISCGAKNKENTTLKNKEDMKKVKIQNQNKKETSSLEDFFKKYSYLDYVFSNDRYDCINVSSNNILKKYIKNKEKNLIKLRDSSQIFENLPKEERIKKIIEIMLELLKKEEEHNLDWVINKLEIMEYLVAEISEYNNGLPNSNIDAGRKSFYKKSFFEFLEKNYSKEEIEKILETITIEVEHGNYYIDGRYGLKKIDEVIEKLEKIEPITSEEWTENENRGAEKFFDNQIEDSFCSPAYILKNNKIMIVDEYNNKKVIKEIKIMDYKNVSLILYKNIIYIYDAGKIFEYSGKNFENVKVVESRNVF</sequence>
<dbReference type="RefSeq" id="WP_026748504.1">
    <property type="nucleotide sequence ID" value="NZ_AP019840.1"/>
</dbReference>
<reference evidence="1 2" key="1">
    <citation type="submission" date="2019-07" db="EMBL/GenBank/DDBJ databases">
        <title>Complete Genome Sequence of Leptotrichia trevisanii Strain JMUB3935.</title>
        <authorList>
            <person name="Watanabe S."/>
            <person name="Cui L."/>
        </authorList>
    </citation>
    <scope>NUCLEOTIDE SEQUENCE [LARGE SCALE GENOMIC DNA]</scope>
    <source>
        <strain evidence="1 2">JMUB3935</strain>
    </source>
</reference>
<gene>
    <name evidence="1" type="ORF">JMUB3935_1830</name>
</gene>
<dbReference type="AlphaFoldDB" id="A0A510KM95"/>